<dbReference type="InterPro" id="IPR001680">
    <property type="entry name" value="WD40_rpt"/>
</dbReference>
<keyword evidence="4" id="KW-1185">Reference proteome</keyword>
<protein>
    <submittedName>
        <fullName evidence="3">Trypsin-like peptidase domain-containing protein</fullName>
    </submittedName>
</protein>
<evidence type="ECO:0000313" key="4">
    <source>
        <dbReference type="Proteomes" id="UP001525890"/>
    </source>
</evidence>
<keyword evidence="1" id="KW-0853">WD repeat</keyword>
<dbReference type="PANTHER" id="PTHR19879:SF9">
    <property type="entry name" value="TRANSCRIPTION INITIATION FACTOR TFIID SUBUNIT 5"/>
    <property type="match status" value="1"/>
</dbReference>
<evidence type="ECO:0000256" key="2">
    <source>
        <dbReference type="SAM" id="SignalP"/>
    </source>
</evidence>
<sequence>MIQRTLTLFSLCTAALLTLELAGFTQAAHLQTLPPSSLAQIQVTQSDIATLTQLVTVVINGQNPGSGVLIGKQGNTYTVLTANHVVASLDEYQIVTADGVQHPLDYTTVRRLPNLDLALVQFTSNQRYELAQIGDSDIAQPGTSVYIAGWPHPGLAITERIFQITQGQISGRSQSGTESGYELVYTNITRSGMSGGPVLDSLGRLIGIHGRAEGQAIYNPDTGDTVDIKSGFNLGIPLDTFIESIEAMDPTILSSNPSFAYPLSKQADRQLIANQIQPAIAQYQRILAIDPNYLPAVFGVGQAQYEAGDTSEAIAQFRQVIDSAIKRSIQLQTLSYFPQQELFLVQLNEVIGNAQVALASALDASGEQETALAFVFELLQNPENWRGRATLLQPNFPGSRLQADAQNLAATGQEMVTQGLEYLPTELNLAQALYDRGRVQEAIPYLETLFQENPQDAPRKIALAAALNATGNRERANRLVSELQSEYSGQFGDEDFDFLLMGLWSSRLREDVTEILAYYRPSDNRPTSSQFSNSTLLHSAEDGDRADIEFLSLSRDGKILVSTNGEGTIKVWDIEKGTVRHTFSWTGNFRDAIALSPDGRLLAAGIWDDTDNTAKVQLWDTHTGEAVRTLTHLSDGITAVAFSPNSQTLASSAKNIILWNVNTGQVLHTLPGNAPYSSYSLAFSPDGNRLGSSSVELIQLWNSTSGEQVNRIELSGEHIVNGLIFSPQGNLLLSQTDSGIQFWNPSTGTAVSRLLEGQKYALSPDGQTLALCAGSEISLVNIASTQVVRTLPNPSRCYNLVFLPDGKTLVSGGDGGNIELWDINTPTTRNPSPALP</sequence>
<gene>
    <name evidence="3" type="ORF">NG799_24225</name>
</gene>
<proteinExistence type="predicted"/>
<dbReference type="SUPFAM" id="SSF50494">
    <property type="entry name" value="Trypsin-like serine proteases"/>
    <property type="match status" value="1"/>
</dbReference>
<dbReference type="Gene3D" id="2.130.10.10">
    <property type="entry name" value="YVTN repeat-like/Quinoprotein amine dehydrogenase"/>
    <property type="match status" value="2"/>
</dbReference>
<accession>A0ABT2MXF2</accession>
<feature type="repeat" description="WD" evidence="1">
    <location>
        <begin position="541"/>
        <end position="582"/>
    </location>
</feature>
<dbReference type="Gene3D" id="2.40.10.10">
    <property type="entry name" value="Trypsin-like serine proteases"/>
    <property type="match status" value="2"/>
</dbReference>
<dbReference type="Pfam" id="PF00400">
    <property type="entry name" value="WD40"/>
    <property type="match status" value="3"/>
</dbReference>
<dbReference type="EMBL" id="JAMXFF010000050">
    <property type="protein sequence ID" value="MCT7969428.1"/>
    <property type="molecule type" value="Genomic_DNA"/>
</dbReference>
<dbReference type="SMART" id="SM00320">
    <property type="entry name" value="WD40"/>
    <property type="match status" value="6"/>
</dbReference>
<dbReference type="SUPFAM" id="SSF50998">
    <property type="entry name" value="Quinoprotein alcohol dehydrogenase-like"/>
    <property type="match status" value="1"/>
</dbReference>
<keyword evidence="2" id="KW-0732">Signal</keyword>
<dbReference type="Proteomes" id="UP001525890">
    <property type="component" value="Unassembled WGS sequence"/>
</dbReference>
<comment type="caution">
    <text evidence="3">The sequence shown here is derived from an EMBL/GenBank/DDBJ whole genome shotgun (WGS) entry which is preliminary data.</text>
</comment>
<dbReference type="SUPFAM" id="SSF48452">
    <property type="entry name" value="TPR-like"/>
    <property type="match status" value="1"/>
</dbReference>
<organism evidence="3 4">
    <name type="scientific">Laspinema palackyanum D2a</name>
    <dbReference type="NCBI Taxonomy" id="2953684"/>
    <lineage>
        <taxon>Bacteria</taxon>
        <taxon>Bacillati</taxon>
        <taxon>Cyanobacteriota</taxon>
        <taxon>Cyanophyceae</taxon>
        <taxon>Oscillatoriophycideae</taxon>
        <taxon>Oscillatoriales</taxon>
        <taxon>Laspinemataceae</taxon>
        <taxon>Laspinema</taxon>
        <taxon>Laspinema palackyanum</taxon>
    </lineage>
</organism>
<dbReference type="PROSITE" id="PS50294">
    <property type="entry name" value="WD_REPEATS_REGION"/>
    <property type="match status" value="1"/>
</dbReference>
<name>A0ABT2MXF2_9CYAN</name>
<dbReference type="CDD" id="cd00200">
    <property type="entry name" value="WD40"/>
    <property type="match status" value="1"/>
</dbReference>
<dbReference type="PROSITE" id="PS50082">
    <property type="entry name" value="WD_REPEATS_2"/>
    <property type="match status" value="2"/>
</dbReference>
<evidence type="ECO:0000313" key="3">
    <source>
        <dbReference type="EMBL" id="MCT7969428.1"/>
    </source>
</evidence>
<reference evidence="3 4" key="1">
    <citation type="journal article" date="2022" name="Front. Microbiol.">
        <title>High genomic differentiation and limited gene flow indicate recent cryptic speciation within the genus Laspinema (cyanobacteria).</title>
        <authorList>
            <person name="Stanojkovic A."/>
            <person name="Skoupy S."/>
            <person name="Skaloud P."/>
            <person name="Dvorak P."/>
        </authorList>
    </citation>
    <scope>NUCLEOTIDE SEQUENCE [LARGE SCALE GENOMIC DNA]</scope>
    <source>
        <strain evidence="3 4">D2a</strain>
    </source>
</reference>
<dbReference type="RefSeq" id="WP_368008896.1">
    <property type="nucleotide sequence ID" value="NZ_JAMXFF010000050.1"/>
</dbReference>
<dbReference type="Pfam" id="PF14559">
    <property type="entry name" value="TPR_19"/>
    <property type="match status" value="1"/>
</dbReference>
<dbReference type="InterPro" id="IPR009003">
    <property type="entry name" value="Peptidase_S1_PA"/>
</dbReference>
<dbReference type="PANTHER" id="PTHR19879">
    <property type="entry name" value="TRANSCRIPTION INITIATION FACTOR TFIID"/>
    <property type="match status" value="1"/>
</dbReference>
<dbReference type="Pfam" id="PF13365">
    <property type="entry name" value="Trypsin_2"/>
    <property type="match status" value="1"/>
</dbReference>
<feature type="repeat" description="WD" evidence="1">
    <location>
        <begin position="800"/>
        <end position="831"/>
    </location>
</feature>
<dbReference type="InterPro" id="IPR043504">
    <property type="entry name" value="Peptidase_S1_PA_chymotrypsin"/>
</dbReference>
<dbReference type="InterPro" id="IPR011047">
    <property type="entry name" value="Quinoprotein_ADH-like_sf"/>
</dbReference>
<dbReference type="InterPro" id="IPR015943">
    <property type="entry name" value="WD40/YVTN_repeat-like_dom_sf"/>
</dbReference>
<feature type="signal peptide" evidence="2">
    <location>
        <begin position="1"/>
        <end position="27"/>
    </location>
</feature>
<dbReference type="InterPro" id="IPR011990">
    <property type="entry name" value="TPR-like_helical_dom_sf"/>
</dbReference>
<feature type="chain" id="PRO_5045721000" evidence="2">
    <location>
        <begin position="28"/>
        <end position="836"/>
    </location>
</feature>
<dbReference type="Gene3D" id="1.25.40.10">
    <property type="entry name" value="Tetratricopeptide repeat domain"/>
    <property type="match status" value="2"/>
</dbReference>
<evidence type="ECO:0000256" key="1">
    <source>
        <dbReference type="PROSITE-ProRule" id="PRU00221"/>
    </source>
</evidence>